<dbReference type="EMBL" id="JAGIKT010000130">
    <property type="protein sequence ID" value="MBP0116378.1"/>
    <property type="molecule type" value="Genomic_DNA"/>
</dbReference>
<reference evidence="2 3" key="1">
    <citation type="submission" date="2021-03" db="EMBL/GenBank/DDBJ databases">
        <title>Genome Sequence of Bradyrhizobium vignae strain ISRA400.</title>
        <authorList>
            <person name="Tisa L.S."/>
            <person name="Svistoonoff S."/>
            <person name="Hocher V."/>
            <person name="Fall S."/>
            <person name="Zaiya A."/>
            <person name="Naing D."/>
            <person name="Niang N."/>
            <person name="Diouf A."/>
            <person name="Dasylva M.C."/>
            <person name="Toure O."/>
            <person name="Gueye M."/>
            <person name="Gully D."/>
            <person name="Tisseyre P."/>
            <person name="Simpson S."/>
            <person name="Morris K."/>
            <person name="Thomas W.K."/>
        </authorList>
    </citation>
    <scope>NUCLEOTIDE SEQUENCE [LARGE SCALE GENOMIC DNA]</scope>
    <source>
        <strain evidence="2 3">ISRA400</strain>
    </source>
</reference>
<dbReference type="RefSeq" id="WP_209296680.1">
    <property type="nucleotide sequence ID" value="NZ_JAGIKT010000130.1"/>
</dbReference>
<gene>
    <name evidence="2" type="ORF">JWS04_36055</name>
</gene>
<dbReference type="Proteomes" id="UP000669317">
    <property type="component" value="Unassembled WGS sequence"/>
</dbReference>
<comment type="caution">
    <text evidence="2">The sequence shown here is derived from an EMBL/GenBank/DDBJ whole genome shotgun (WGS) entry which is preliminary data.</text>
</comment>
<proteinExistence type="predicted"/>
<evidence type="ECO:0000313" key="2">
    <source>
        <dbReference type="EMBL" id="MBP0116378.1"/>
    </source>
</evidence>
<evidence type="ECO:0000313" key="3">
    <source>
        <dbReference type="Proteomes" id="UP000669317"/>
    </source>
</evidence>
<sequence length="114" mass="13014">MRESSHFDGHQTTGYNLPKNITKLEVSIELFDACHRIVIPRRYRSGPHKRWYVDRLSIRGGAGCPGAGRSSPELLPRQRFDSAAQLARNVLRQAKMPTERGDAPPFNEMELQLR</sequence>
<evidence type="ECO:0000256" key="1">
    <source>
        <dbReference type="SAM" id="MobiDB-lite"/>
    </source>
</evidence>
<name>A0ABS4A7J0_9BRAD</name>
<keyword evidence="3" id="KW-1185">Reference proteome</keyword>
<accession>A0ABS4A7J0</accession>
<protein>
    <submittedName>
        <fullName evidence="2">Uncharacterized protein</fullName>
    </submittedName>
</protein>
<feature type="region of interest" description="Disordered" evidence="1">
    <location>
        <begin position="94"/>
        <end position="114"/>
    </location>
</feature>
<organism evidence="2 3">
    <name type="scientific">Bradyrhizobium vignae</name>
    <dbReference type="NCBI Taxonomy" id="1549949"/>
    <lineage>
        <taxon>Bacteria</taxon>
        <taxon>Pseudomonadati</taxon>
        <taxon>Pseudomonadota</taxon>
        <taxon>Alphaproteobacteria</taxon>
        <taxon>Hyphomicrobiales</taxon>
        <taxon>Nitrobacteraceae</taxon>
        <taxon>Bradyrhizobium</taxon>
    </lineage>
</organism>